<evidence type="ECO:0000259" key="1">
    <source>
        <dbReference type="PROSITE" id="PS51186"/>
    </source>
</evidence>
<protein>
    <submittedName>
        <fullName evidence="2">GNAT family N-acetyltransferase</fullName>
    </submittedName>
</protein>
<dbReference type="Proteomes" id="UP001523565">
    <property type="component" value="Unassembled WGS sequence"/>
</dbReference>
<gene>
    <name evidence="2" type="ORF">NK118_13695</name>
</gene>
<dbReference type="RefSeq" id="WP_262070181.1">
    <property type="nucleotide sequence ID" value="NZ_JAMXOC010000028.1"/>
</dbReference>
<dbReference type="SUPFAM" id="SSF55729">
    <property type="entry name" value="Acyl-CoA N-acyltransferases (Nat)"/>
    <property type="match status" value="1"/>
</dbReference>
<proteinExistence type="predicted"/>
<dbReference type="PANTHER" id="PTHR43072">
    <property type="entry name" value="N-ACETYLTRANSFERASE"/>
    <property type="match status" value="1"/>
</dbReference>
<name>A0ABT1ELE9_9FIRM</name>
<dbReference type="Pfam" id="PF13420">
    <property type="entry name" value="Acetyltransf_4"/>
    <property type="match status" value="1"/>
</dbReference>
<dbReference type="Gene3D" id="3.40.630.30">
    <property type="match status" value="1"/>
</dbReference>
<comment type="caution">
    <text evidence="2">The sequence shown here is derived from an EMBL/GenBank/DDBJ whole genome shotgun (WGS) entry which is preliminary data.</text>
</comment>
<keyword evidence="3" id="KW-1185">Reference proteome</keyword>
<organism evidence="2 3">
    <name type="scientific">Ohessyouella blattaphilus</name>
    <dbReference type="NCBI Taxonomy" id="2949333"/>
    <lineage>
        <taxon>Bacteria</taxon>
        <taxon>Bacillati</taxon>
        <taxon>Bacillota</taxon>
        <taxon>Clostridia</taxon>
        <taxon>Lachnospirales</taxon>
        <taxon>Lachnospiraceae</taxon>
        <taxon>Ohessyouella</taxon>
    </lineage>
</organism>
<dbReference type="CDD" id="cd04301">
    <property type="entry name" value="NAT_SF"/>
    <property type="match status" value="1"/>
</dbReference>
<feature type="domain" description="N-acetyltransferase" evidence="1">
    <location>
        <begin position="1"/>
        <end position="161"/>
    </location>
</feature>
<dbReference type="InterPro" id="IPR016181">
    <property type="entry name" value="Acyl_CoA_acyltransferase"/>
</dbReference>
<evidence type="ECO:0000313" key="3">
    <source>
        <dbReference type="Proteomes" id="UP001523565"/>
    </source>
</evidence>
<dbReference type="PROSITE" id="PS51186">
    <property type="entry name" value="GNAT"/>
    <property type="match status" value="1"/>
</dbReference>
<evidence type="ECO:0000313" key="2">
    <source>
        <dbReference type="EMBL" id="MCP1111304.1"/>
    </source>
</evidence>
<reference evidence="2 3" key="1">
    <citation type="journal article" date="2022" name="Genome Biol. Evol.">
        <title>Host diet, physiology and behaviors set the stage for Lachnospiraceae cladogenesis.</title>
        <authorList>
            <person name="Vera-Ponce De Leon A."/>
            <person name="Schneider M."/>
            <person name="Jahnes B.C."/>
            <person name="Sadowski V."/>
            <person name="Camuy-Velez L.A."/>
            <person name="Duan J."/>
            <person name="Sabree Z.L."/>
        </authorList>
    </citation>
    <scope>NUCLEOTIDE SEQUENCE [LARGE SCALE GENOMIC DNA]</scope>
    <source>
        <strain evidence="2 3">PAL227</strain>
    </source>
</reference>
<dbReference type="PANTHER" id="PTHR43072:SF8">
    <property type="entry name" value="ACYLTRANSFERASE FABY-RELATED"/>
    <property type="match status" value="1"/>
</dbReference>
<sequence>MIFRPATEKDSEGIRAVYKPYISTPITFEYTLPSETEFRQRIAKISAFYPYIVCEDEGKIVGYAYAGRYRERKAYDWSVELSVYLDPEYTGQGLGKKLYQMLMAILTHQGVKTVYGAITLPNSASERLHESLGFHKLGVYRNTGFKDGQWYSVIWYEKELAPYDNPPKPVKSIAEVGYLVND</sequence>
<dbReference type="EMBL" id="JAMZFV010000028">
    <property type="protein sequence ID" value="MCP1111304.1"/>
    <property type="molecule type" value="Genomic_DNA"/>
</dbReference>
<dbReference type="InterPro" id="IPR000182">
    <property type="entry name" value="GNAT_dom"/>
</dbReference>
<accession>A0ABT1ELE9</accession>